<feature type="transmembrane region" description="Helical" evidence="1">
    <location>
        <begin position="12"/>
        <end position="33"/>
    </location>
</feature>
<dbReference type="RefSeq" id="WP_157319092.1">
    <property type="nucleotide sequence ID" value="NZ_WSEM01000008.1"/>
</dbReference>
<evidence type="ECO:0000313" key="3">
    <source>
        <dbReference type="Proteomes" id="UP000467637"/>
    </source>
</evidence>
<protein>
    <submittedName>
        <fullName evidence="2">Uncharacterized protein</fullName>
    </submittedName>
</protein>
<reference evidence="2 3" key="1">
    <citation type="submission" date="2019-12" db="EMBL/GenBank/DDBJ databases">
        <authorList>
            <person name="Huq M.A."/>
        </authorList>
    </citation>
    <scope>NUCLEOTIDE SEQUENCE [LARGE SCALE GENOMIC DNA]</scope>
    <source>
        <strain evidence="2 3">MAH-34</strain>
    </source>
</reference>
<sequence length="182" mass="20262">MSLSLNKNKIILGLIIALCLSTLLIYLLNIPVLTFNSHGELSESFSTVDELKQKAEVIVEVNISDAKAEKYNEVVFTLSNAEVKKIYKGELQNKTSINILETGGVHNHIEHTFEGEKTLKKQDTAILFLKKYNGPVTKEAYVILGMYQGKFKLDKSGTVIGKNKELPTGLNAITNKHNLNLE</sequence>
<proteinExistence type="predicted"/>
<evidence type="ECO:0000256" key="1">
    <source>
        <dbReference type="SAM" id="Phobius"/>
    </source>
</evidence>
<gene>
    <name evidence="2" type="ORF">GON05_10565</name>
</gene>
<name>A0ABW9U9M5_9BACL</name>
<organism evidence="2 3">
    <name type="scientific">Paenibacillus anseongense</name>
    <dbReference type="NCBI Taxonomy" id="2682845"/>
    <lineage>
        <taxon>Bacteria</taxon>
        <taxon>Bacillati</taxon>
        <taxon>Bacillota</taxon>
        <taxon>Bacilli</taxon>
        <taxon>Bacillales</taxon>
        <taxon>Paenibacillaceae</taxon>
        <taxon>Paenibacillus</taxon>
    </lineage>
</organism>
<accession>A0ABW9U9M5</accession>
<comment type="caution">
    <text evidence="2">The sequence shown here is derived from an EMBL/GenBank/DDBJ whole genome shotgun (WGS) entry which is preliminary data.</text>
</comment>
<keyword evidence="1" id="KW-0812">Transmembrane</keyword>
<dbReference type="EMBL" id="WSEM01000008">
    <property type="protein sequence ID" value="MVQ35095.1"/>
    <property type="molecule type" value="Genomic_DNA"/>
</dbReference>
<keyword evidence="1" id="KW-1133">Transmembrane helix</keyword>
<keyword evidence="1" id="KW-0472">Membrane</keyword>
<evidence type="ECO:0000313" key="2">
    <source>
        <dbReference type="EMBL" id="MVQ35095.1"/>
    </source>
</evidence>
<dbReference type="Proteomes" id="UP000467637">
    <property type="component" value="Unassembled WGS sequence"/>
</dbReference>
<keyword evidence="3" id="KW-1185">Reference proteome</keyword>